<comment type="caution">
    <text evidence="2">The sequence shown here is derived from an EMBL/GenBank/DDBJ whole genome shotgun (WGS) entry which is preliminary data.</text>
</comment>
<dbReference type="CDD" id="cd04859">
    <property type="entry name" value="Prim_Pol"/>
    <property type="match status" value="1"/>
</dbReference>
<dbReference type="RefSeq" id="WP_132208840.1">
    <property type="nucleotide sequence ID" value="NZ_SLWN01000003.1"/>
</dbReference>
<dbReference type="OrthoDB" id="3218228at2"/>
<evidence type="ECO:0000313" key="2">
    <source>
        <dbReference type="EMBL" id="TCO33378.1"/>
    </source>
</evidence>
<dbReference type="Proteomes" id="UP000294508">
    <property type="component" value="Unassembled WGS sequence"/>
</dbReference>
<dbReference type="SMART" id="SM00943">
    <property type="entry name" value="Prim-Pol"/>
    <property type="match status" value="1"/>
</dbReference>
<keyword evidence="3" id="KW-1185">Reference proteome</keyword>
<dbReference type="InterPro" id="IPR015330">
    <property type="entry name" value="DNA_primase/pol_bifunc_N"/>
</dbReference>
<evidence type="ECO:0000259" key="1">
    <source>
        <dbReference type="SMART" id="SM00943"/>
    </source>
</evidence>
<organism evidence="2 3">
    <name type="scientific">Kribbella steppae</name>
    <dbReference type="NCBI Taxonomy" id="2512223"/>
    <lineage>
        <taxon>Bacteria</taxon>
        <taxon>Bacillati</taxon>
        <taxon>Actinomycetota</taxon>
        <taxon>Actinomycetes</taxon>
        <taxon>Propionibacteriales</taxon>
        <taxon>Kribbellaceae</taxon>
        <taxon>Kribbella</taxon>
    </lineage>
</organism>
<accession>A0A4R2HS76</accession>
<dbReference type="SUPFAM" id="SSF56747">
    <property type="entry name" value="Prim-pol domain"/>
    <property type="match status" value="1"/>
</dbReference>
<feature type="domain" description="DNA primase/polymerase bifunctional N-terminal" evidence="1">
    <location>
        <begin position="24"/>
        <end position="195"/>
    </location>
</feature>
<dbReference type="Pfam" id="PF09250">
    <property type="entry name" value="Prim-Pol"/>
    <property type="match status" value="1"/>
</dbReference>
<dbReference type="AlphaFoldDB" id="A0A4R2HS76"/>
<protein>
    <submittedName>
        <fullName evidence="2">Bifunctional DNA primase/polymerase-like protein</fullName>
    </submittedName>
</protein>
<sequence length="307" mass="32720">MNKATRRTRTGKVHATPAQLARAAHWHADRGMAVFPVVPGTKYPAVKADWEREATTSHARIAKTWRHVPYNIGIATGPSGLLVVDLDTPKRPADLPPEPWYGQGATCGADVLDQLAADAASPLPRTHTVATPSGGRHLYFRLAPGLELGNTAGRLGWKIDTRGHGGYVLGAGSTIDGRYYRLLTATAAQHLPDWITARLTQTPEPTETPMPTRDLRDASAYAMAALTGELDKLMAATEGCRNDTLNAAAFALGQLVGASHLDHGAVHDELVSAAGRIGLSRSEAERTIASGMAAGALQPRRPRSQRT</sequence>
<proteinExistence type="predicted"/>
<evidence type="ECO:0000313" key="3">
    <source>
        <dbReference type="Proteomes" id="UP000294508"/>
    </source>
</evidence>
<reference evidence="2 3" key="1">
    <citation type="journal article" date="2015" name="Stand. Genomic Sci.">
        <title>Genomic Encyclopedia of Bacterial and Archaeal Type Strains, Phase III: the genomes of soil and plant-associated and newly described type strains.</title>
        <authorList>
            <person name="Whitman W.B."/>
            <person name="Woyke T."/>
            <person name="Klenk H.P."/>
            <person name="Zhou Y."/>
            <person name="Lilburn T.G."/>
            <person name="Beck B.J."/>
            <person name="De Vos P."/>
            <person name="Vandamme P."/>
            <person name="Eisen J.A."/>
            <person name="Garrity G."/>
            <person name="Hugenholtz P."/>
            <person name="Kyrpides N.C."/>
        </authorList>
    </citation>
    <scope>NUCLEOTIDE SEQUENCE [LARGE SCALE GENOMIC DNA]</scope>
    <source>
        <strain evidence="2 3">VKM Ac-2572</strain>
    </source>
</reference>
<name>A0A4R2HS76_9ACTN</name>
<dbReference type="EMBL" id="SLWN01000003">
    <property type="protein sequence ID" value="TCO33378.1"/>
    <property type="molecule type" value="Genomic_DNA"/>
</dbReference>
<gene>
    <name evidence="2" type="ORF">EV652_103379</name>
</gene>